<proteinExistence type="predicted"/>
<dbReference type="Proteomes" id="UP001151532">
    <property type="component" value="Chromosome 16"/>
</dbReference>
<dbReference type="EMBL" id="JAPFFK010000007">
    <property type="protein sequence ID" value="KAJ6755137.1"/>
    <property type="molecule type" value="Genomic_DNA"/>
</dbReference>
<evidence type="ECO:0000313" key="2">
    <source>
        <dbReference type="Proteomes" id="UP001151532"/>
    </source>
</evidence>
<reference evidence="1" key="2">
    <citation type="journal article" date="2023" name="Int. J. Mol. Sci.">
        <title>De Novo Assembly and Annotation of 11 Diverse Shrub Willow (Salix) Genomes Reveals Novel Gene Organization in Sex-Linked Regions.</title>
        <authorList>
            <person name="Hyden B."/>
            <person name="Feng K."/>
            <person name="Yates T.B."/>
            <person name="Jawdy S."/>
            <person name="Cereghino C."/>
            <person name="Smart L.B."/>
            <person name="Muchero W."/>
        </authorList>
    </citation>
    <scope>NUCLEOTIDE SEQUENCE</scope>
    <source>
        <tissue evidence="1">Shoot tip</tissue>
    </source>
</reference>
<sequence length="19" mass="2350">MLSPEMAYWSFCHFFDLPQ</sequence>
<dbReference type="AlphaFoldDB" id="A0A9Q0VUV5"/>
<reference evidence="1" key="1">
    <citation type="submission" date="2022-11" db="EMBL/GenBank/DDBJ databases">
        <authorList>
            <person name="Hyden B.L."/>
            <person name="Feng K."/>
            <person name="Yates T."/>
            <person name="Jawdy S."/>
            <person name="Smart L.B."/>
            <person name="Muchero W."/>
        </authorList>
    </citation>
    <scope>NUCLEOTIDE SEQUENCE</scope>
    <source>
        <tissue evidence="1">Shoot tip</tissue>
    </source>
</reference>
<protein>
    <submittedName>
        <fullName evidence="1">Uncharacterized protein</fullName>
    </submittedName>
</protein>
<gene>
    <name evidence="1" type="ORF">OIU79_027699</name>
</gene>
<organism evidence="1 2">
    <name type="scientific">Salix purpurea</name>
    <name type="common">Purple osier willow</name>
    <dbReference type="NCBI Taxonomy" id="77065"/>
    <lineage>
        <taxon>Eukaryota</taxon>
        <taxon>Viridiplantae</taxon>
        <taxon>Streptophyta</taxon>
        <taxon>Embryophyta</taxon>
        <taxon>Tracheophyta</taxon>
        <taxon>Spermatophyta</taxon>
        <taxon>Magnoliopsida</taxon>
        <taxon>eudicotyledons</taxon>
        <taxon>Gunneridae</taxon>
        <taxon>Pentapetalae</taxon>
        <taxon>rosids</taxon>
        <taxon>fabids</taxon>
        <taxon>Malpighiales</taxon>
        <taxon>Salicaceae</taxon>
        <taxon>Saliceae</taxon>
        <taxon>Salix</taxon>
    </lineage>
</organism>
<name>A0A9Q0VUV5_SALPP</name>
<accession>A0A9Q0VUV5</accession>
<keyword evidence="2" id="KW-1185">Reference proteome</keyword>
<comment type="caution">
    <text evidence="1">The sequence shown here is derived from an EMBL/GenBank/DDBJ whole genome shotgun (WGS) entry which is preliminary data.</text>
</comment>
<evidence type="ECO:0000313" key="1">
    <source>
        <dbReference type="EMBL" id="KAJ6755137.1"/>
    </source>
</evidence>